<organism evidence="3 4">
    <name type="scientific">Reticulomyxa filosa</name>
    <dbReference type="NCBI Taxonomy" id="46433"/>
    <lineage>
        <taxon>Eukaryota</taxon>
        <taxon>Sar</taxon>
        <taxon>Rhizaria</taxon>
        <taxon>Retaria</taxon>
        <taxon>Foraminifera</taxon>
        <taxon>Monothalamids</taxon>
        <taxon>Reticulomyxidae</taxon>
        <taxon>Reticulomyxa</taxon>
    </lineage>
</organism>
<keyword evidence="4" id="KW-1185">Reference proteome</keyword>
<keyword evidence="2" id="KW-0472">Membrane</keyword>
<evidence type="ECO:0000313" key="3">
    <source>
        <dbReference type="EMBL" id="ETO07291.1"/>
    </source>
</evidence>
<dbReference type="EMBL" id="ASPP01026288">
    <property type="protein sequence ID" value="ETO07291.1"/>
    <property type="molecule type" value="Genomic_DNA"/>
</dbReference>
<name>X6M109_RETFI</name>
<accession>X6M109</accession>
<evidence type="ECO:0000313" key="4">
    <source>
        <dbReference type="Proteomes" id="UP000023152"/>
    </source>
</evidence>
<feature type="non-terminal residue" evidence="3">
    <location>
        <position position="1"/>
    </location>
</feature>
<proteinExistence type="predicted"/>
<keyword evidence="2" id="KW-1133">Transmembrane helix</keyword>
<feature type="transmembrane region" description="Helical" evidence="2">
    <location>
        <begin position="126"/>
        <end position="142"/>
    </location>
</feature>
<comment type="caution">
    <text evidence="3">The sequence shown here is derived from an EMBL/GenBank/DDBJ whole genome shotgun (WGS) entry which is preliminary data.</text>
</comment>
<gene>
    <name evidence="3" type="ORF">RFI_30101</name>
</gene>
<dbReference type="Proteomes" id="UP000023152">
    <property type="component" value="Unassembled WGS sequence"/>
</dbReference>
<dbReference type="AlphaFoldDB" id="X6M109"/>
<evidence type="ECO:0000256" key="2">
    <source>
        <dbReference type="SAM" id="Phobius"/>
    </source>
</evidence>
<feature type="non-terminal residue" evidence="3">
    <location>
        <position position="288"/>
    </location>
</feature>
<feature type="region of interest" description="Disordered" evidence="1">
    <location>
        <begin position="238"/>
        <end position="258"/>
    </location>
</feature>
<feature type="transmembrane region" description="Helical" evidence="2">
    <location>
        <begin position="12"/>
        <end position="31"/>
    </location>
</feature>
<feature type="compositionally biased region" description="Basic and acidic residues" evidence="1">
    <location>
        <begin position="242"/>
        <end position="258"/>
    </location>
</feature>
<evidence type="ECO:0000256" key="1">
    <source>
        <dbReference type="SAM" id="MobiDB-lite"/>
    </source>
</evidence>
<protein>
    <submittedName>
        <fullName evidence="3">Mucin TcMUCI</fullName>
    </submittedName>
</protein>
<sequence length="288" mass="32031">NVLVLTMDGVLTVFVGGLFSYALGVVVAGEWKETKGHGSGMSQVGLGLTQQASYQKKMNEKEEQLLSMLSPTTPKSYVFERNERAKQRTQYRDHALLKFYFTLAFIALAVTFILFIALFFAGVVQLLMYSVAVSVVCFSLMYNANWGLIPACCCCCLREPILTLQDFKKLDEQKQSHWKRKYESNPIDGSSISARACQNIPFLCKSRSQPDTTTTTTTTSAAKTTATTTSITTAVALVTDDEQNKEKEGSSNSEKELRLTTTSLKADKNQKGTLFFFERKNKQTCACN</sequence>
<reference evidence="3 4" key="1">
    <citation type="journal article" date="2013" name="Curr. Biol.">
        <title>The Genome of the Foraminiferan Reticulomyxa filosa.</title>
        <authorList>
            <person name="Glockner G."/>
            <person name="Hulsmann N."/>
            <person name="Schleicher M."/>
            <person name="Noegel A.A."/>
            <person name="Eichinger L."/>
            <person name="Gallinger C."/>
            <person name="Pawlowski J."/>
            <person name="Sierra R."/>
            <person name="Euteneuer U."/>
            <person name="Pillet L."/>
            <person name="Moustafa A."/>
            <person name="Platzer M."/>
            <person name="Groth M."/>
            <person name="Szafranski K."/>
            <person name="Schliwa M."/>
        </authorList>
    </citation>
    <scope>NUCLEOTIDE SEQUENCE [LARGE SCALE GENOMIC DNA]</scope>
</reference>
<feature type="transmembrane region" description="Helical" evidence="2">
    <location>
        <begin position="96"/>
        <end position="120"/>
    </location>
</feature>
<keyword evidence="2" id="KW-0812">Transmembrane</keyword>